<accession>A0ABD2YA25</accession>
<reference evidence="1 2" key="1">
    <citation type="submission" date="2024-11" db="EMBL/GenBank/DDBJ databases">
        <title>A near-complete genome assembly of Cinchona calisaya.</title>
        <authorList>
            <person name="Lian D.C."/>
            <person name="Zhao X.W."/>
            <person name="Wei L."/>
        </authorList>
    </citation>
    <scope>NUCLEOTIDE SEQUENCE [LARGE SCALE GENOMIC DNA]</scope>
    <source>
        <tissue evidence="1">Nenye</tissue>
    </source>
</reference>
<evidence type="ECO:0000313" key="1">
    <source>
        <dbReference type="EMBL" id="KAL3503858.1"/>
    </source>
</evidence>
<dbReference type="AlphaFoldDB" id="A0ABD2YA25"/>
<organism evidence="1 2">
    <name type="scientific">Cinchona calisaya</name>
    <dbReference type="NCBI Taxonomy" id="153742"/>
    <lineage>
        <taxon>Eukaryota</taxon>
        <taxon>Viridiplantae</taxon>
        <taxon>Streptophyta</taxon>
        <taxon>Embryophyta</taxon>
        <taxon>Tracheophyta</taxon>
        <taxon>Spermatophyta</taxon>
        <taxon>Magnoliopsida</taxon>
        <taxon>eudicotyledons</taxon>
        <taxon>Gunneridae</taxon>
        <taxon>Pentapetalae</taxon>
        <taxon>asterids</taxon>
        <taxon>lamiids</taxon>
        <taxon>Gentianales</taxon>
        <taxon>Rubiaceae</taxon>
        <taxon>Cinchonoideae</taxon>
        <taxon>Cinchoneae</taxon>
        <taxon>Cinchona</taxon>
    </lineage>
</organism>
<keyword evidence="2" id="KW-1185">Reference proteome</keyword>
<proteinExistence type="predicted"/>
<dbReference type="EMBL" id="JBJUIK010000014">
    <property type="protein sequence ID" value="KAL3503858.1"/>
    <property type="molecule type" value="Genomic_DNA"/>
</dbReference>
<gene>
    <name evidence="1" type="ORF">ACH5RR_033699</name>
</gene>
<comment type="caution">
    <text evidence="1">The sequence shown here is derived from an EMBL/GenBank/DDBJ whole genome shotgun (WGS) entry which is preliminary data.</text>
</comment>
<protein>
    <submittedName>
        <fullName evidence="1">Uncharacterized protein</fullName>
    </submittedName>
</protein>
<name>A0ABD2YA25_9GENT</name>
<sequence length="86" mass="9151">MGAGNPNPCKAKNHVSTLEPLAATHAELGDFSSVLLQSTFLWWVGAVSSSSGVGQLPLVLVEHSKMSNLPLVSFTSVVLWFKAKLD</sequence>
<evidence type="ECO:0000313" key="2">
    <source>
        <dbReference type="Proteomes" id="UP001630127"/>
    </source>
</evidence>
<dbReference type="Proteomes" id="UP001630127">
    <property type="component" value="Unassembled WGS sequence"/>
</dbReference>